<evidence type="ECO:0000313" key="3">
    <source>
        <dbReference type="Proteomes" id="UP001237642"/>
    </source>
</evidence>
<reference evidence="2" key="1">
    <citation type="submission" date="2023-02" db="EMBL/GenBank/DDBJ databases">
        <title>Genome of toxic invasive species Heracleum sosnowskyi carries increased number of genes despite the absence of recent whole-genome duplications.</title>
        <authorList>
            <person name="Schelkunov M."/>
            <person name="Shtratnikova V."/>
            <person name="Makarenko M."/>
            <person name="Klepikova A."/>
            <person name="Omelchenko D."/>
            <person name="Novikova G."/>
            <person name="Obukhova E."/>
            <person name="Bogdanov V."/>
            <person name="Penin A."/>
            <person name="Logacheva M."/>
        </authorList>
    </citation>
    <scope>NUCLEOTIDE SEQUENCE</scope>
    <source>
        <strain evidence="2">Hsosn_3</strain>
        <tissue evidence="2">Leaf</tissue>
    </source>
</reference>
<sequence>MARSPSGSGQSPRSISPDRYPFFNAEEFPAANHPTRLSEERVAKFPKEFEIPTGAWHTYLPGAADRIWHNLPVPKGYGNVATGISEAALKCGFRVPMLPLVKQLFAQMGIALG</sequence>
<protein>
    <submittedName>
        <fullName evidence="2">Uncharacterized protein</fullName>
    </submittedName>
</protein>
<gene>
    <name evidence="2" type="ORF">POM88_021743</name>
</gene>
<name>A0AAD8IF49_9APIA</name>
<dbReference type="EMBL" id="JAUIZM010000005">
    <property type="protein sequence ID" value="KAK1384008.1"/>
    <property type="molecule type" value="Genomic_DNA"/>
</dbReference>
<comment type="caution">
    <text evidence="2">The sequence shown here is derived from an EMBL/GenBank/DDBJ whole genome shotgun (WGS) entry which is preliminary data.</text>
</comment>
<evidence type="ECO:0000256" key="1">
    <source>
        <dbReference type="SAM" id="MobiDB-lite"/>
    </source>
</evidence>
<proteinExistence type="predicted"/>
<reference evidence="2" key="2">
    <citation type="submission" date="2023-05" db="EMBL/GenBank/DDBJ databases">
        <authorList>
            <person name="Schelkunov M.I."/>
        </authorList>
    </citation>
    <scope>NUCLEOTIDE SEQUENCE</scope>
    <source>
        <strain evidence="2">Hsosn_3</strain>
        <tissue evidence="2">Leaf</tissue>
    </source>
</reference>
<evidence type="ECO:0000313" key="2">
    <source>
        <dbReference type="EMBL" id="KAK1384008.1"/>
    </source>
</evidence>
<feature type="compositionally biased region" description="Low complexity" evidence="1">
    <location>
        <begin position="1"/>
        <end position="17"/>
    </location>
</feature>
<keyword evidence="3" id="KW-1185">Reference proteome</keyword>
<feature type="region of interest" description="Disordered" evidence="1">
    <location>
        <begin position="1"/>
        <end position="21"/>
    </location>
</feature>
<dbReference type="AlphaFoldDB" id="A0AAD8IF49"/>
<dbReference type="Proteomes" id="UP001237642">
    <property type="component" value="Unassembled WGS sequence"/>
</dbReference>
<accession>A0AAD8IF49</accession>
<organism evidence="2 3">
    <name type="scientific">Heracleum sosnowskyi</name>
    <dbReference type="NCBI Taxonomy" id="360622"/>
    <lineage>
        <taxon>Eukaryota</taxon>
        <taxon>Viridiplantae</taxon>
        <taxon>Streptophyta</taxon>
        <taxon>Embryophyta</taxon>
        <taxon>Tracheophyta</taxon>
        <taxon>Spermatophyta</taxon>
        <taxon>Magnoliopsida</taxon>
        <taxon>eudicotyledons</taxon>
        <taxon>Gunneridae</taxon>
        <taxon>Pentapetalae</taxon>
        <taxon>asterids</taxon>
        <taxon>campanulids</taxon>
        <taxon>Apiales</taxon>
        <taxon>Apiaceae</taxon>
        <taxon>Apioideae</taxon>
        <taxon>apioid superclade</taxon>
        <taxon>Tordylieae</taxon>
        <taxon>Tordyliinae</taxon>
        <taxon>Heracleum</taxon>
    </lineage>
</organism>